<feature type="compositionally biased region" description="Polar residues" evidence="6">
    <location>
        <begin position="1561"/>
        <end position="1572"/>
    </location>
</feature>
<feature type="coiled-coil region" evidence="5">
    <location>
        <begin position="1229"/>
        <end position="1256"/>
    </location>
</feature>
<feature type="compositionally biased region" description="Basic and acidic residues" evidence="6">
    <location>
        <begin position="2362"/>
        <end position="2391"/>
    </location>
</feature>
<evidence type="ECO:0000256" key="3">
    <source>
        <dbReference type="ARBA" id="ARBA00019596"/>
    </source>
</evidence>
<feature type="region of interest" description="Disordered" evidence="6">
    <location>
        <begin position="1"/>
        <end position="134"/>
    </location>
</feature>
<organism evidence="10 11">
    <name type="scientific">Sordaria brevicollis</name>
    <dbReference type="NCBI Taxonomy" id="83679"/>
    <lineage>
        <taxon>Eukaryota</taxon>
        <taxon>Fungi</taxon>
        <taxon>Dikarya</taxon>
        <taxon>Ascomycota</taxon>
        <taxon>Pezizomycotina</taxon>
        <taxon>Sordariomycetes</taxon>
        <taxon>Sordariomycetidae</taxon>
        <taxon>Sordariales</taxon>
        <taxon>Sordariaceae</taxon>
        <taxon>Sordaria</taxon>
    </lineage>
</organism>
<feature type="compositionally biased region" description="Basic and acidic residues" evidence="6">
    <location>
        <begin position="2508"/>
        <end position="2520"/>
    </location>
</feature>
<feature type="compositionally biased region" description="Polar residues" evidence="6">
    <location>
        <begin position="2184"/>
        <end position="2212"/>
    </location>
</feature>
<feature type="compositionally biased region" description="Basic and acidic residues" evidence="6">
    <location>
        <begin position="1885"/>
        <end position="1913"/>
    </location>
</feature>
<feature type="compositionally biased region" description="Basic and acidic residues" evidence="6">
    <location>
        <begin position="1702"/>
        <end position="1783"/>
    </location>
</feature>
<dbReference type="InterPro" id="IPR040007">
    <property type="entry name" value="Tho2"/>
</dbReference>
<feature type="compositionally biased region" description="Low complexity" evidence="6">
    <location>
        <begin position="2240"/>
        <end position="2251"/>
    </location>
</feature>
<comment type="caution">
    <text evidence="10">The sequence shown here is derived from an EMBL/GenBank/DDBJ whole genome shotgun (WGS) entry which is preliminary data.</text>
</comment>
<feature type="compositionally biased region" description="Basic and acidic residues" evidence="6">
    <location>
        <begin position="1935"/>
        <end position="1965"/>
    </location>
</feature>
<dbReference type="Pfam" id="PF16134">
    <property type="entry name" value="THOC2_N"/>
    <property type="match status" value="1"/>
</dbReference>
<evidence type="ECO:0000256" key="2">
    <source>
        <dbReference type="ARBA" id="ARBA00007857"/>
    </source>
</evidence>
<feature type="compositionally biased region" description="Low complexity" evidence="6">
    <location>
        <begin position="78"/>
        <end position="95"/>
    </location>
</feature>
<feature type="compositionally biased region" description="Low complexity" evidence="6">
    <location>
        <begin position="2423"/>
        <end position="2435"/>
    </location>
</feature>
<feature type="compositionally biased region" description="Polar residues" evidence="6">
    <location>
        <begin position="1602"/>
        <end position="1612"/>
    </location>
</feature>
<feature type="compositionally biased region" description="Pro residues" evidence="6">
    <location>
        <begin position="1632"/>
        <end position="1643"/>
    </location>
</feature>
<feature type="compositionally biased region" description="Basic and acidic residues" evidence="6">
    <location>
        <begin position="1847"/>
        <end position="1859"/>
    </location>
</feature>
<feature type="compositionally biased region" description="Polar residues" evidence="6">
    <location>
        <begin position="1690"/>
        <end position="1701"/>
    </location>
</feature>
<proteinExistence type="inferred from homology"/>
<feature type="compositionally biased region" description="Basic and acidic residues" evidence="6">
    <location>
        <begin position="2529"/>
        <end position="2542"/>
    </location>
</feature>
<evidence type="ECO:0000256" key="6">
    <source>
        <dbReference type="SAM" id="MobiDB-lite"/>
    </source>
</evidence>
<evidence type="ECO:0000256" key="1">
    <source>
        <dbReference type="ARBA" id="ARBA00004123"/>
    </source>
</evidence>
<feature type="compositionally biased region" description="Basic and acidic residues" evidence="6">
    <location>
        <begin position="1800"/>
        <end position="1822"/>
    </location>
</feature>
<feature type="compositionally biased region" description="Low complexity" evidence="6">
    <location>
        <begin position="60"/>
        <end position="71"/>
    </location>
</feature>
<feature type="compositionally biased region" description="Gly residues" evidence="6">
    <location>
        <begin position="2456"/>
        <end position="2467"/>
    </location>
</feature>
<evidence type="ECO:0000313" key="10">
    <source>
        <dbReference type="EMBL" id="KAK3398235.1"/>
    </source>
</evidence>
<feature type="region of interest" description="Disordered" evidence="6">
    <location>
        <begin position="572"/>
        <end position="600"/>
    </location>
</feature>
<gene>
    <name evidence="10" type="ORF">B0T20DRAFT_498019</name>
</gene>
<feature type="compositionally biased region" description="Basic and acidic residues" evidence="6">
    <location>
        <begin position="574"/>
        <end position="600"/>
    </location>
</feature>
<dbReference type="EMBL" id="JAUTDP010000006">
    <property type="protein sequence ID" value="KAK3398235.1"/>
    <property type="molecule type" value="Genomic_DNA"/>
</dbReference>
<feature type="region of interest" description="Disordered" evidence="6">
    <location>
        <begin position="657"/>
        <end position="683"/>
    </location>
</feature>
<dbReference type="InterPro" id="IPR021726">
    <property type="entry name" value="THO_THOC2_N"/>
</dbReference>
<feature type="region of interest" description="Disordered" evidence="6">
    <location>
        <begin position="1550"/>
        <end position="2567"/>
    </location>
</feature>
<feature type="compositionally biased region" description="Low complexity" evidence="6">
    <location>
        <begin position="2110"/>
        <end position="2127"/>
    </location>
</feature>
<feature type="domain" description="THO complex subunit 2 N-terminal" evidence="9">
    <location>
        <begin position="137"/>
        <end position="862"/>
    </location>
</feature>
<feature type="compositionally biased region" description="Polar residues" evidence="6">
    <location>
        <begin position="657"/>
        <end position="668"/>
    </location>
</feature>
<reference evidence="10" key="2">
    <citation type="submission" date="2023-07" db="EMBL/GenBank/DDBJ databases">
        <authorList>
            <consortium name="Lawrence Berkeley National Laboratory"/>
            <person name="Haridas S."/>
            <person name="Hensen N."/>
            <person name="Bonometti L."/>
            <person name="Westerberg I."/>
            <person name="Brannstrom I.O."/>
            <person name="Guillou S."/>
            <person name="Cros-Aarteil S."/>
            <person name="Calhoun S."/>
            <person name="Kuo A."/>
            <person name="Mondo S."/>
            <person name="Pangilinan J."/>
            <person name="Riley R."/>
            <person name="LaButti K."/>
            <person name="Andreopoulos B."/>
            <person name="Lipzen A."/>
            <person name="Chen C."/>
            <person name="Yanf M."/>
            <person name="Daum C."/>
            <person name="Ng V."/>
            <person name="Clum A."/>
            <person name="Steindorff A."/>
            <person name="Ohm R."/>
            <person name="Martin F."/>
            <person name="Silar P."/>
            <person name="Natvig D."/>
            <person name="Lalanne C."/>
            <person name="Gautier V."/>
            <person name="Ament-velasquez S.L."/>
            <person name="Kruys A."/>
            <person name="Hutchinson M.I."/>
            <person name="Powell A.J."/>
            <person name="Barry K."/>
            <person name="Miller A.N."/>
            <person name="Grigoriev I.V."/>
            <person name="Debuchy R."/>
            <person name="Gladieux P."/>
            <person name="Thoren M.H."/>
            <person name="Johannesson H."/>
        </authorList>
    </citation>
    <scope>NUCLEOTIDE SEQUENCE</scope>
    <source>
        <strain evidence="10">FGSC 1904</strain>
    </source>
</reference>
<dbReference type="InterPro" id="IPR021418">
    <property type="entry name" value="THO_THOC2_C"/>
</dbReference>
<feature type="compositionally biased region" description="Polar residues" evidence="6">
    <location>
        <begin position="1131"/>
        <end position="1140"/>
    </location>
</feature>
<protein>
    <recommendedName>
        <fullName evidence="3">THO complex subunit 2</fullName>
    </recommendedName>
</protein>
<feature type="compositionally biased region" description="Basic and acidic residues" evidence="6">
    <location>
        <begin position="2275"/>
        <end position="2287"/>
    </location>
</feature>
<feature type="compositionally biased region" description="Basic and acidic residues" evidence="6">
    <location>
        <begin position="2398"/>
        <end position="2414"/>
    </location>
</feature>
<dbReference type="InterPro" id="IPR032302">
    <property type="entry name" value="THOC2_N"/>
</dbReference>
<feature type="compositionally biased region" description="Basic and acidic residues" evidence="6">
    <location>
        <begin position="2295"/>
        <end position="2318"/>
    </location>
</feature>
<dbReference type="PANTHER" id="PTHR21597:SF0">
    <property type="entry name" value="THO COMPLEX SUBUNIT 2"/>
    <property type="match status" value="1"/>
</dbReference>
<dbReference type="Pfam" id="PF11262">
    <property type="entry name" value="Tho2"/>
    <property type="match status" value="1"/>
</dbReference>
<feature type="compositionally biased region" description="Low complexity" evidence="6">
    <location>
        <begin position="2030"/>
        <end position="2040"/>
    </location>
</feature>
<dbReference type="GO" id="GO:0003729">
    <property type="term" value="F:mRNA binding"/>
    <property type="evidence" value="ECO:0007669"/>
    <property type="project" value="TreeGrafter"/>
</dbReference>
<feature type="compositionally biased region" description="Polar residues" evidence="6">
    <location>
        <begin position="2146"/>
        <end position="2158"/>
    </location>
</feature>
<feature type="domain" description="THO complex subunitTHOC2 N-terminal" evidence="8">
    <location>
        <begin position="864"/>
        <end position="940"/>
    </location>
</feature>
<evidence type="ECO:0000313" key="11">
    <source>
        <dbReference type="Proteomes" id="UP001281003"/>
    </source>
</evidence>
<keyword evidence="11" id="KW-1185">Reference proteome</keyword>
<comment type="subcellular location">
    <subcellularLocation>
        <location evidence="1">Nucleus</location>
    </subcellularLocation>
</comment>
<feature type="region of interest" description="Disordered" evidence="6">
    <location>
        <begin position="1129"/>
        <end position="1150"/>
    </location>
</feature>
<dbReference type="Proteomes" id="UP001281003">
    <property type="component" value="Unassembled WGS sequence"/>
</dbReference>
<comment type="similarity">
    <text evidence="2">Belongs to the THOC2 family.</text>
</comment>
<evidence type="ECO:0000256" key="4">
    <source>
        <dbReference type="ARBA" id="ARBA00023242"/>
    </source>
</evidence>
<reference evidence="10" key="1">
    <citation type="journal article" date="2023" name="Mol. Phylogenet. Evol.">
        <title>Genome-scale phylogeny and comparative genomics of the fungal order Sordariales.</title>
        <authorList>
            <person name="Hensen N."/>
            <person name="Bonometti L."/>
            <person name="Westerberg I."/>
            <person name="Brannstrom I.O."/>
            <person name="Guillou S."/>
            <person name="Cros-Aarteil S."/>
            <person name="Calhoun S."/>
            <person name="Haridas S."/>
            <person name="Kuo A."/>
            <person name="Mondo S."/>
            <person name="Pangilinan J."/>
            <person name="Riley R."/>
            <person name="LaButti K."/>
            <person name="Andreopoulos B."/>
            <person name="Lipzen A."/>
            <person name="Chen C."/>
            <person name="Yan M."/>
            <person name="Daum C."/>
            <person name="Ng V."/>
            <person name="Clum A."/>
            <person name="Steindorff A."/>
            <person name="Ohm R.A."/>
            <person name="Martin F."/>
            <person name="Silar P."/>
            <person name="Natvig D.O."/>
            <person name="Lalanne C."/>
            <person name="Gautier V."/>
            <person name="Ament-Velasquez S.L."/>
            <person name="Kruys A."/>
            <person name="Hutchinson M.I."/>
            <person name="Powell A.J."/>
            <person name="Barry K."/>
            <person name="Miller A.N."/>
            <person name="Grigoriev I.V."/>
            <person name="Debuchy R."/>
            <person name="Gladieux P."/>
            <person name="Hiltunen Thoren M."/>
            <person name="Johannesson H."/>
        </authorList>
    </citation>
    <scope>NUCLEOTIDE SEQUENCE</scope>
    <source>
        <strain evidence="10">FGSC 1904</strain>
    </source>
</reference>
<name>A0AAE0PEW5_SORBR</name>
<feature type="compositionally biased region" description="Pro residues" evidence="6">
    <location>
        <begin position="2128"/>
        <end position="2137"/>
    </location>
</feature>
<keyword evidence="4" id="KW-0539">Nucleus</keyword>
<dbReference type="PANTHER" id="PTHR21597">
    <property type="entry name" value="THO2 PROTEIN"/>
    <property type="match status" value="1"/>
</dbReference>
<evidence type="ECO:0000259" key="7">
    <source>
        <dbReference type="Pfam" id="PF11262"/>
    </source>
</evidence>
<evidence type="ECO:0000259" key="8">
    <source>
        <dbReference type="Pfam" id="PF11732"/>
    </source>
</evidence>
<accession>A0AAE0PEW5</accession>
<feature type="compositionally biased region" description="Low complexity" evidence="6">
    <location>
        <begin position="1825"/>
        <end position="1837"/>
    </location>
</feature>
<dbReference type="GO" id="GO:0000445">
    <property type="term" value="C:THO complex part of transcription export complex"/>
    <property type="evidence" value="ECO:0007669"/>
    <property type="project" value="TreeGrafter"/>
</dbReference>
<dbReference type="Pfam" id="PF11732">
    <property type="entry name" value="Thoc2"/>
    <property type="match status" value="1"/>
</dbReference>
<sequence>MPPKRKRSDHRGPSDNGPSRPAPHRPDNTSLGQHDRGYDGGRGGGRNGRNTRRPDRRDSNQPYNSNNNNSNPNPPIPSSASRPPSSSSANNLPPINTAPPTPAPIQTAAAPTPVPPPQPTYSAPPSPIQPGYDYSIITDDRISRWSKGARQEVIDHGVQSRDDEDLTEVAAIFQELIHSAVDGRLPGTDAGKVIKDILGPEPSEADRAALAFDAHTLFLDTVATFMDVENAPFRPQLRDLMYATEVSTTLMRQILDAAVLQPLGLVRDTFVRVGIRQSTNLLYRQANYNLLREETEGYSKLVTELFTTSSAEPPSSEVVQAAFNKVMGLIGTFDLHPGRVLDVTLDVFASVLIKQFRFFIKFLRVSSWWPRTQIKLPPDTFVGGLPIWALPDHSNWVASEEEEKALAAQRLKRDIAFWDRARKIKLDAFFELGGRQITVLEDEELPDAESGQESSIEKEWIKITKTLPPTGNRDAAQMLGFKLRFYTTEARDSEDMLPANLLYLLALLIKVGFITLTDLWEHIWPPDDMMEAVKEARFKELEEKERANRPGGAANALMMAGALPDDMAPPPMNSRRDMAHGKADADTKATAETVEEKPKLPEPDDQKVILLKCLLTIGAIPESLFIIGRHDWILQAHPDLLPLVHRILHHSVETVYQQSRPQPKSSASAHCPGKKLPDMDQSGVPKGSVRLAAITPKRALRWPFPDETNEGGGYRFYWDEWADNVPVCQTVDDIFTLCDTFVNVIGVNIGQDAGLIAKLTSIGAKSMADDQSPANRSRWLLLLKRLLVPSLSLLETNSSVVDSVWTLLKQFPIHVRYNVYAEWYEGQTSRLEPMKKAFARTRLETLSTMKRLSLTNIPQMAKTLAKTAYPSPGIVCKVALQQIESYSNLIEAFVECAKYFTDLGYDVLVWSVLSSLGGQQRSRTQESSVLLTSKWLQALSRFSGKVFLRYSTMDPTPILRYVDNQLSKGNSTDLVILKELISSMGGVVSDLDFTDAQLHAMTGGELLRRETLTNLGDKRYVSTKSADRLIRALMTNGLAGRLLANIAQYRQSAISAVVQGDAHIKYLATMADDTHQVLLQYLDLLRSSLDGETFNNLVPSVIRLMRDYGLGAGLAFLIGRASIRTAMNRVRGQSESQTPAASAAPDTDGDVAMTTVNGDDAVNAPAADGQTTVQAQGANERKVDPVLEPFQPLIDEIPTVLSEDTLRYLTPTCYVLFWALQLGDLSFPQDNYSDEVNRLKRLAREVMNDRSDMTRNGMNKKTQKQAEINARVSSLLKENSEELQRYSKFRFQLSRQLTTWFPADMAKVKTTADTMLEECILPRLQLSGLDAEYSFRFLKFLHEFSAPNFQLMAVYDRLFQHNRIRSMLFTCTVREAEHIGRFLKCILSELSRWHGDKNAYEKEALGSKEVQKEKKEKTRNYVGFATEFDADGKPTKFVEHDAFRDLVFKWHKELNSALRACLDDMEWMHIRNAITVLKAVIDFFPAINFMAEKFLAQLKTITEREAASKNAPESEAGHRVDLSVTAQTAFSELQKRKSKWIMVQAFRPGITGDSKEEGKSQQRNAAAATNDNPRGRKHTAAEVEDGEVKDSRSGRSGAASGNQRDSAPTRNLPTREPQKDVNPPQRSMGGNGPPPRPPAPNATPLPAKLPGNRNDANRSSTLNSGGRGLPSNPDLPRRPDVPIPEVFSASHFNRGQHNINNNRRDAAPSRDSRDAREPREPRDPRETHAREPREPAHGRDNRDHRAPETARPERPRDFPSADRRPAEPSTRDSSRLADRDWPNRTDPPARWTEPAAASGRDGRQPRDRTPHGASRHDGRLSRENAGMAPSAAAPAHNDAPEPPINPERARLLAEIEQKQSHPTPPRAAETQHAHINPARAALITDVREPQGRTSSREQTRERPPRTESPRASERSATSQADTSRDDRQGRHRHSDYHSTSRESHAHGESSHGRLERPAEIERPAVSRDGSYNQPPSRGADHDHGRSGQQDPNYGRLNPIQSIVDSGPAPVPVATSGSGGPPPSGPRGRGRNNARMGPANGVPIRPDGRFPGMEANRTSSPDRQPPTGPSSSRQSRRGQYDNTGGNVSTPSSSLPTPAPGVHPDRMGHINQQAPQTGQSSQQQSQVGPSLPPPPPPSAPGVHPDRLNQINPERLNQINGPPSHRPTGPSAHNRPPINTPDRPSMSAPNNSGRQQPSGQHGSNFGTPTGPSAANNDRMRSGGGSRQLRGIQNMLDKASMDARGPGSRMRGSSRLNTMVDSDAQVLAGASPGNTPVSERPDPVRDIRESGSRSQMSTDRGDRERDRGRDSSHRESRDREPRGGLAPIQVVGDSREDSSSVPHGGHSRGDVNGEGYGSSSRGGASGDHERGSSRHHSSRSERSDRPSRRSSRERNQGGGGGDGKESSSRGDYSRESRSRGGGGGSSGPSTANAPGGPSADLTTGGSSRDRRSGRDSNAGSGSGHRGGGGGDMPPPPPSREPSHRGHGGHRGGGGDGSSHNQGGQPPMGGGRNDGHGRQSRESRSSRPSGPGGGHDDMRGGGGDDRSRKRRGDGVIDSSQGLGGHQDKRPRR</sequence>
<keyword evidence="5" id="KW-0175">Coiled coil</keyword>
<feature type="compositionally biased region" description="Pro residues" evidence="6">
    <location>
        <begin position="112"/>
        <end position="128"/>
    </location>
</feature>
<dbReference type="GO" id="GO:0006397">
    <property type="term" value="P:mRNA processing"/>
    <property type="evidence" value="ECO:0007669"/>
    <property type="project" value="InterPro"/>
</dbReference>
<feature type="domain" description="THO complex subunitTHOC2 C-terminal" evidence="7">
    <location>
        <begin position="1208"/>
        <end position="1533"/>
    </location>
</feature>
<evidence type="ECO:0000259" key="9">
    <source>
        <dbReference type="Pfam" id="PF16134"/>
    </source>
</evidence>
<evidence type="ECO:0000256" key="5">
    <source>
        <dbReference type="SAM" id="Coils"/>
    </source>
</evidence>
<dbReference type="GO" id="GO:0006406">
    <property type="term" value="P:mRNA export from nucleus"/>
    <property type="evidence" value="ECO:0007669"/>
    <property type="project" value="InterPro"/>
</dbReference>